<feature type="transmembrane region" description="Helical" evidence="1">
    <location>
        <begin position="12"/>
        <end position="36"/>
    </location>
</feature>
<dbReference type="AlphaFoldDB" id="A0A7C3ZVB1"/>
<organism evidence="2">
    <name type="scientific">Planktothricoides sp. SpSt-374</name>
    <dbReference type="NCBI Taxonomy" id="2282167"/>
    <lineage>
        <taxon>Bacteria</taxon>
        <taxon>Bacillati</taxon>
        <taxon>Cyanobacteriota</taxon>
        <taxon>Cyanophyceae</taxon>
        <taxon>Oscillatoriophycideae</taxon>
        <taxon>Oscillatoriales</taxon>
        <taxon>Oscillatoriaceae</taxon>
        <taxon>Planktothricoides</taxon>
    </lineage>
</organism>
<comment type="caution">
    <text evidence="2">The sequence shown here is derived from an EMBL/GenBank/DDBJ whole genome shotgun (WGS) entry which is preliminary data.</text>
</comment>
<gene>
    <name evidence="2" type="ORF">ENR15_15935</name>
</gene>
<sequence length="63" mass="7416">MHFWHSNVTDNWFLVICHWSFVTDNWFLVICHWSFVTGHLSLVKGQRTNDQLLIQPTKISSSG</sequence>
<proteinExistence type="predicted"/>
<evidence type="ECO:0000256" key="1">
    <source>
        <dbReference type="SAM" id="Phobius"/>
    </source>
</evidence>
<keyword evidence="1" id="KW-0812">Transmembrane</keyword>
<protein>
    <submittedName>
        <fullName evidence="2">Uncharacterized protein</fullName>
    </submittedName>
</protein>
<keyword evidence="1" id="KW-0472">Membrane</keyword>
<keyword evidence="1" id="KW-1133">Transmembrane helix</keyword>
<reference evidence="2" key="1">
    <citation type="journal article" date="2020" name="mSystems">
        <title>Genome- and Community-Level Interaction Insights into Carbon Utilization and Element Cycling Functions of Hydrothermarchaeota in Hydrothermal Sediment.</title>
        <authorList>
            <person name="Zhou Z."/>
            <person name="Liu Y."/>
            <person name="Xu W."/>
            <person name="Pan J."/>
            <person name="Luo Z.H."/>
            <person name="Li M."/>
        </authorList>
    </citation>
    <scope>NUCLEOTIDE SEQUENCE [LARGE SCALE GENOMIC DNA]</scope>
    <source>
        <strain evidence="2">SpSt-374</strain>
    </source>
</reference>
<evidence type="ECO:0000313" key="2">
    <source>
        <dbReference type="EMBL" id="HGG02086.1"/>
    </source>
</evidence>
<accession>A0A7C3ZVB1</accession>
<dbReference type="EMBL" id="DSPX01000163">
    <property type="protein sequence ID" value="HGG02086.1"/>
    <property type="molecule type" value="Genomic_DNA"/>
</dbReference>
<name>A0A7C3ZVB1_9CYAN</name>